<dbReference type="Proteomes" id="UP000054321">
    <property type="component" value="Unassembled WGS sequence"/>
</dbReference>
<dbReference type="InParanoid" id="A0A0C3CWR4"/>
<name>A0A0C3CWR4_OIDMZ</name>
<dbReference type="OrthoDB" id="5428890at2759"/>
<keyword evidence="1" id="KW-1133">Transmembrane helix</keyword>
<evidence type="ECO:0000313" key="3">
    <source>
        <dbReference type="Proteomes" id="UP000054321"/>
    </source>
</evidence>
<dbReference type="EMBL" id="KN832873">
    <property type="protein sequence ID" value="KIN03454.1"/>
    <property type="molecule type" value="Genomic_DNA"/>
</dbReference>
<gene>
    <name evidence="2" type="ORF">OIDMADRAFT_39756</name>
</gene>
<reference evidence="2 3" key="1">
    <citation type="submission" date="2014-04" db="EMBL/GenBank/DDBJ databases">
        <authorList>
            <consortium name="DOE Joint Genome Institute"/>
            <person name="Kuo A."/>
            <person name="Martino E."/>
            <person name="Perotto S."/>
            <person name="Kohler A."/>
            <person name="Nagy L.G."/>
            <person name="Floudas D."/>
            <person name="Copeland A."/>
            <person name="Barry K.W."/>
            <person name="Cichocki N."/>
            <person name="Veneault-Fourrey C."/>
            <person name="LaButti K."/>
            <person name="Lindquist E.A."/>
            <person name="Lipzen A."/>
            <person name="Lundell T."/>
            <person name="Morin E."/>
            <person name="Murat C."/>
            <person name="Sun H."/>
            <person name="Tunlid A."/>
            <person name="Henrissat B."/>
            <person name="Grigoriev I.V."/>
            <person name="Hibbett D.S."/>
            <person name="Martin F."/>
            <person name="Nordberg H.P."/>
            <person name="Cantor M.N."/>
            <person name="Hua S.X."/>
        </authorList>
    </citation>
    <scope>NUCLEOTIDE SEQUENCE [LARGE SCALE GENOMIC DNA]</scope>
    <source>
        <strain evidence="2 3">Zn</strain>
    </source>
</reference>
<dbReference type="HOGENOM" id="CLU_053383_0_0_1"/>
<keyword evidence="1" id="KW-0812">Transmembrane</keyword>
<proteinExistence type="predicted"/>
<sequence>MPTPDSLDDSIQLYSLDLNTKCKIINNLWGLDVDLTNFYNNDFNFDTYFEYYHEQCSLALHDAGRHIWVRTHRHIIDVAKLLKDQLTRDEVKEILRPNLPVRLVPKPGINDKLLDSSINLAARLLLMMEFGNLQFRFSGLTGLVWKNDKSLEDCIKEHFQVSGQESIHLERKFNARNLGRIAGIQIAWTKNMADHLRLIDDKNKVLIFHYASFLELQRNSQMFPEGLIEETLQTIKLLFPRTDKKVRSWFIKESSKRIMDTRAIKCGRLKTEDRQIGKFRFWHDRLVVLKQFYDEAEPSTLPQWWCNRRKRVQWYTFWVALLVLVLTVFFGVVQSVEGGLQVYKAYHPSS</sequence>
<keyword evidence="1" id="KW-0472">Membrane</keyword>
<dbReference type="AlphaFoldDB" id="A0A0C3CWR4"/>
<reference evidence="3" key="2">
    <citation type="submission" date="2015-01" db="EMBL/GenBank/DDBJ databases">
        <title>Evolutionary Origins and Diversification of the Mycorrhizal Mutualists.</title>
        <authorList>
            <consortium name="DOE Joint Genome Institute"/>
            <consortium name="Mycorrhizal Genomics Consortium"/>
            <person name="Kohler A."/>
            <person name="Kuo A."/>
            <person name="Nagy L.G."/>
            <person name="Floudas D."/>
            <person name="Copeland A."/>
            <person name="Barry K.W."/>
            <person name="Cichocki N."/>
            <person name="Veneault-Fourrey C."/>
            <person name="LaButti K."/>
            <person name="Lindquist E.A."/>
            <person name="Lipzen A."/>
            <person name="Lundell T."/>
            <person name="Morin E."/>
            <person name="Murat C."/>
            <person name="Riley R."/>
            <person name="Ohm R."/>
            <person name="Sun H."/>
            <person name="Tunlid A."/>
            <person name="Henrissat B."/>
            <person name="Grigoriev I.V."/>
            <person name="Hibbett D.S."/>
            <person name="Martin F."/>
        </authorList>
    </citation>
    <scope>NUCLEOTIDE SEQUENCE [LARGE SCALE GENOMIC DNA]</scope>
    <source>
        <strain evidence="3">Zn</strain>
    </source>
</reference>
<evidence type="ECO:0000313" key="2">
    <source>
        <dbReference type="EMBL" id="KIN03454.1"/>
    </source>
</evidence>
<accession>A0A0C3CWR4</accession>
<protein>
    <submittedName>
        <fullName evidence="2">Uncharacterized protein</fullName>
    </submittedName>
</protein>
<organism evidence="2 3">
    <name type="scientific">Oidiodendron maius (strain Zn)</name>
    <dbReference type="NCBI Taxonomy" id="913774"/>
    <lineage>
        <taxon>Eukaryota</taxon>
        <taxon>Fungi</taxon>
        <taxon>Dikarya</taxon>
        <taxon>Ascomycota</taxon>
        <taxon>Pezizomycotina</taxon>
        <taxon>Leotiomycetes</taxon>
        <taxon>Leotiomycetes incertae sedis</taxon>
        <taxon>Myxotrichaceae</taxon>
        <taxon>Oidiodendron</taxon>
    </lineage>
</organism>
<keyword evidence="3" id="KW-1185">Reference proteome</keyword>
<feature type="transmembrane region" description="Helical" evidence="1">
    <location>
        <begin position="314"/>
        <end position="333"/>
    </location>
</feature>
<evidence type="ECO:0000256" key="1">
    <source>
        <dbReference type="SAM" id="Phobius"/>
    </source>
</evidence>